<dbReference type="HOGENOM" id="CLU_628342_0_0_5"/>
<evidence type="ECO:0000256" key="3">
    <source>
        <dbReference type="ARBA" id="ARBA00022691"/>
    </source>
</evidence>
<keyword evidence="9" id="KW-1185">Reference proteome</keyword>
<evidence type="ECO:0000259" key="7">
    <source>
        <dbReference type="PROSITE" id="PS51686"/>
    </source>
</evidence>
<dbReference type="EMBL" id="AOLV01000040">
    <property type="protein sequence ID" value="EPX82531.1"/>
    <property type="molecule type" value="Genomic_DNA"/>
</dbReference>
<evidence type="ECO:0000313" key="8">
    <source>
        <dbReference type="EMBL" id="EPX82531.1"/>
    </source>
</evidence>
<keyword evidence="2 5" id="KW-0808">Transferase</keyword>
<dbReference type="InterPro" id="IPR049560">
    <property type="entry name" value="MeTrfase_RsmB-F_NOP2_cat"/>
</dbReference>
<feature type="compositionally biased region" description="Basic residues" evidence="6">
    <location>
        <begin position="8"/>
        <end position="17"/>
    </location>
</feature>
<comment type="caution">
    <text evidence="8">The sequence shown here is derived from an EMBL/GenBank/DDBJ whole genome shotgun (WGS) entry which is preliminary data.</text>
</comment>
<dbReference type="PRINTS" id="PR02008">
    <property type="entry name" value="RCMTFAMILY"/>
</dbReference>
<comment type="caution">
    <text evidence="5">Lacks conserved residue(s) required for the propagation of feature annotation.</text>
</comment>
<gene>
    <name evidence="8" type="ORF">ruthe_03269</name>
</gene>
<dbReference type="Gene3D" id="3.40.50.150">
    <property type="entry name" value="Vaccinia Virus protein VP39"/>
    <property type="match status" value="1"/>
</dbReference>
<evidence type="ECO:0000256" key="2">
    <source>
        <dbReference type="ARBA" id="ARBA00022679"/>
    </source>
</evidence>
<keyword evidence="4 5" id="KW-0694">RNA-binding</keyword>
<dbReference type="InterPro" id="IPR035926">
    <property type="entry name" value="NusB-like_sf"/>
</dbReference>
<dbReference type="SUPFAM" id="SSF48013">
    <property type="entry name" value="NusB-like"/>
    <property type="match status" value="1"/>
</dbReference>
<feature type="region of interest" description="Disordered" evidence="6">
    <location>
        <begin position="417"/>
        <end position="436"/>
    </location>
</feature>
<evidence type="ECO:0000313" key="9">
    <source>
        <dbReference type="Proteomes" id="UP000015346"/>
    </source>
</evidence>
<dbReference type="PANTHER" id="PTHR22807">
    <property type="entry name" value="NOP2 YEAST -RELATED NOL1/NOP2/FMU SUN DOMAIN-CONTAINING"/>
    <property type="match status" value="1"/>
</dbReference>
<dbReference type="SUPFAM" id="SSF53335">
    <property type="entry name" value="S-adenosyl-L-methionine-dependent methyltransferases"/>
    <property type="match status" value="1"/>
</dbReference>
<dbReference type="Gene3D" id="1.10.940.10">
    <property type="entry name" value="NusB-like"/>
    <property type="match status" value="1"/>
</dbReference>
<feature type="binding site" evidence="5">
    <location>
        <position position="311"/>
    </location>
    <ligand>
        <name>S-adenosyl-L-methionine</name>
        <dbReference type="ChEBI" id="CHEBI:59789"/>
    </ligand>
</feature>
<dbReference type="InterPro" id="IPR001678">
    <property type="entry name" value="MeTrfase_RsmB-F_NOP2_dom"/>
</dbReference>
<dbReference type="STRING" id="1123069.ruthe_03269"/>
<feature type="binding site" evidence="5">
    <location>
        <begin position="290"/>
        <end position="296"/>
    </location>
    <ligand>
        <name>S-adenosyl-L-methionine</name>
        <dbReference type="ChEBI" id="CHEBI:59789"/>
    </ligand>
</feature>
<evidence type="ECO:0000256" key="1">
    <source>
        <dbReference type="ARBA" id="ARBA00022603"/>
    </source>
</evidence>
<dbReference type="PROSITE" id="PS51686">
    <property type="entry name" value="SAM_MT_RSMB_NOP"/>
    <property type="match status" value="1"/>
</dbReference>
<feature type="binding site" evidence="5">
    <location>
        <position position="352"/>
    </location>
    <ligand>
        <name>S-adenosyl-L-methionine</name>
        <dbReference type="ChEBI" id="CHEBI:59789"/>
    </ligand>
</feature>
<keyword evidence="1 5" id="KW-0489">Methyltransferase</keyword>
<dbReference type="GO" id="GO:0008173">
    <property type="term" value="F:RNA methyltransferase activity"/>
    <property type="evidence" value="ECO:0007669"/>
    <property type="project" value="InterPro"/>
</dbReference>
<dbReference type="GO" id="GO:0003723">
    <property type="term" value="F:RNA binding"/>
    <property type="evidence" value="ECO:0007669"/>
    <property type="project" value="UniProtKB-UniRule"/>
</dbReference>
<feature type="compositionally biased region" description="Basic and acidic residues" evidence="6">
    <location>
        <begin position="363"/>
        <end position="382"/>
    </location>
</feature>
<dbReference type="AlphaFoldDB" id="S9QM43"/>
<dbReference type="GO" id="GO:0006355">
    <property type="term" value="P:regulation of DNA-templated transcription"/>
    <property type="evidence" value="ECO:0007669"/>
    <property type="project" value="InterPro"/>
</dbReference>
<dbReference type="CDD" id="cd02440">
    <property type="entry name" value="AdoMet_MTases"/>
    <property type="match status" value="1"/>
</dbReference>
<dbReference type="Pfam" id="PF01029">
    <property type="entry name" value="NusB"/>
    <property type="match status" value="1"/>
</dbReference>
<sequence>MTDDRWGGSRKGRKGRGHAGSPRSGDRGRPHVSRRAALRPPASDGERDLSADPAGLAPRRAALRLLDAVTGEGMLLSDPRAAGLLTALPPEGRARARRLALGVLRQMGRTDAWLARRLRSRPPLPVLNVLRLAAWELGSGEAPHGAVNAAVTILASAPRSAGYKGLANAVLRALAAEGAPAWAALPPGRLPDWLRSRLVAAWGEQTTAAIEAVQEQIPPIDLTARGDPAALAARLGGRLLPTGTVRIGSGRQVTALPGWHEGAFWVQDAAAALPVRLLGPRPGERVIDLCAAPGGKTLQLAAAGAEVTAVDLSAARLEMLRENLARTGLQARVILGDALEIRPQEWDGVLLDAPCSATGTMRRHPDLPRGPRRIGDRRHDRASGASARSCGRACPARGAARLCRLFVAARGRRGAVERLPRPPSGLRARTGGHLRG</sequence>
<feature type="region of interest" description="Disordered" evidence="6">
    <location>
        <begin position="360"/>
        <end position="390"/>
    </location>
</feature>
<dbReference type="EC" id="2.1.1.176" evidence="8"/>
<feature type="domain" description="SAM-dependent MTase RsmB/NOP-type" evidence="7">
    <location>
        <begin position="182"/>
        <end position="436"/>
    </location>
</feature>
<dbReference type="GO" id="GO:0001510">
    <property type="term" value="P:RNA methylation"/>
    <property type="evidence" value="ECO:0007669"/>
    <property type="project" value="InterPro"/>
</dbReference>
<name>S9QM43_9RHOB</name>
<comment type="similarity">
    <text evidence="5">Belongs to the class I-like SAM-binding methyltransferase superfamily. RsmB/NOP family.</text>
</comment>
<evidence type="ECO:0000256" key="5">
    <source>
        <dbReference type="PROSITE-ProRule" id="PRU01023"/>
    </source>
</evidence>
<dbReference type="InterPro" id="IPR029063">
    <property type="entry name" value="SAM-dependent_MTases_sf"/>
</dbReference>
<dbReference type="InterPro" id="IPR023267">
    <property type="entry name" value="RCMT"/>
</dbReference>
<evidence type="ECO:0000256" key="6">
    <source>
        <dbReference type="SAM" id="MobiDB-lite"/>
    </source>
</evidence>
<feature type="region of interest" description="Disordered" evidence="6">
    <location>
        <begin position="1"/>
        <end position="54"/>
    </location>
</feature>
<organism evidence="8 9">
    <name type="scientific">Rubellimicrobium thermophilum DSM 16684</name>
    <dbReference type="NCBI Taxonomy" id="1123069"/>
    <lineage>
        <taxon>Bacteria</taxon>
        <taxon>Pseudomonadati</taxon>
        <taxon>Pseudomonadota</taxon>
        <taxon>Alphaproteobacteria</taxon>
        <taxon>Rhodobacterales</taxon>
        <taxon>Roseobacteraceae</taxon>
        <taxon>Rubellimicrobium</taxon>
    </lineage>
</organism>
<reference evidence="8 9" key="1">
    <citation type="journal article" date="2013" name="Stand. Genomic Sci.">
        <title>Genome sequence of the reddish-pigmented Rubellimicrobium thermophilum type strain (DSM 16684(T)), a member of the Roseobacter clade.</title>
        <authorList>
            <person name="Fiebig A."/>
            <person name="Riedel T."/>
            <person name="Gronow S."/>
            <person name="Petersen J."/>
            <person name="Klenk H.P."/>
            <person name="Goker M."/>
        </authorList>
    </citation>
    <scope>NUCLEOTIDE SEQUENCE [LARGE SCALE GENOMIC DNA]</scope>
    <source>
        <strain evidence="8 9">DSM 16684</strain>
    </source>
</reference>
<dbReference type="Proteomes" id="UP000015346">
    <property type="component" value="Unassembled WGS sequence"/>
</dbReference>
<dbReference type="InterPro" id="IPR006027">
    <property type="entry name" value="NusB_RsmB_TIM44"/>
</dbReference>
<evidence type="ECO:0000256" key="4">
    <source>
        <dbReference type="ARBA" id="ARBA00022884"/>
    </source>
</evidence>
<accession>S9QM43</accession>
<keyword evidence="3 5" id="KW-0949">S-adenosyl-L-methionine</keyword>
<proteinExistence type="inferred from homology"/>
<dbReference type="Pfam" id="PF01189">
    <property type="entry name" value="Methyltr_RsmB-F"/>
    <property type="match status" value="1"/>
</dbReference>
<dbReference type="PANTHER" id="PTHR22807:SF61">
    <property type="entry name" value="NOL1_NOP2_SUN FAMILY PROTEIN _ ANTITERMINATION NUSB DOMAIN-CONTAINING PROTEIN"/>
    <property type="match status" value="1"/>
</dbReference>
<dbReference type="PATRIC" id="fig|1123069.3.peg.3239"/>
<protein>
    <submittedName>
        <fullName evidence="8">NusB family/NOL1/NOP2/sun family</fullName>
        <ecNumber evidence="8">2.1.1.176</ecNumber>
    </submittedName>
</protein>